<dbReference type="GO" id="GO:0007266">
    <property type="term" value="P:Rho protein signal transduction"/>
    <property type="evidence" value="ECO:0007669"/>
    <property type="project" value="TreeGrafter"/>
</dbReference>
<evidence type="ECO:0000256" key="9">
    <source>
        <dbReference type="SAM" id="MobiDB-lite"/>
    </source>
</evidence>
<gene>
    <name evidence="12" type="ORF">RN001_014828</name>
</gene>
<dbReference type="GO" id="GO:0051233">
    <property type="term" value="C:spindle midzone"/>
    <property type="evidence" value="ECO:0007669"/>
    <property type="project" value="TreeGrafter"/>
</dbReference>
<dbReference type="SUPFAM" id="SSF57889">
    <property type="entry name" value="Cysteine-rich domain"/>
    <property type="match status" value="1"/>
</dbReference>
<dbReference type="SMART" id="SM00324">
    <property type="entry name" value="RhoGAP"/>
    <property type="match status" value="1"/>
</dbReference>
<dbReference type="GO" id="GO:0007283">
    <property type="term" value="P:spermatogenesis"/>
    <property type="evidence" value="ECO:0007669"/>
    <property type="project" value="UniProtKB-KW"/>
</dbReference>
<evidence type="ECO:0000259" key="10">
    <source>
        <dbReference type="PROSITE" id="PS50081"/>
    </source>
</evidence>
<reference evidence="13" key="1">
    <citation type="submission" date="2023-01" db="EMBL/GenBank/DDBJ databases">
        <title>Key to firefly adult light organ development and bioluminescence: homeobox transcription factors regulate luciferase expression and transportation to peroxisome.</title>
        <authorList>
            <person name="Fu X."/>
        </authorList>
    </citation>
    <scope>NUCLEOTIDE SEQUENCE [LARGE SCALE GENOMIC DNA]</scope>
</reference>
<dbReference type="InterPro" id="IPR002219">
    <property type="entry name" value="PKC_DAG/PE"/>
</dbReference>
<dbReference type="GO" id="GO:0005634">
    <property type="term" value="C:nucleus"/>
    <property type="evidence" value="ECO:0007669"/>
    <property type="project" value="TreeGrafter"/>
</dbReference>
<dbReference type="EMBL" id="JARPUR010000007">
    <property type="protein sequence ID" value="KAK4872799.1"/>
    <property type="molecule type" value="Genomic_DNA"/>
</dbReference>
<evidence type="ECO:0008006" key="14">
    <source>
        <dbReference type="Google" id="ProtNLM"/>
    </source>
</evidence>
<keyword evidence="1" id="KW-0343">GTPase activation</keyword>
<name>A0AAN7NYH3_9COLE</name>
<dbReference type="FunFam" id="3.30.60.20:FF:000033">
    <property type="entry name" value="Rac GTPase-activating protein 1"/>
    <property type="match status" value="1"/>
</dbReference>
<keyword evidence="8" id="KW-0175">Coiled coil</keyword>
<feature type="domain" description="Rho-GAP" evidence="11">
    <location>
        <begin position="362"/>
        <end position="552"/>
    </location>
</feature>
<dbReference type="InterPro" id="IPR046349">
    <property type="entry name" value="C1-like_sf"/>
</dbReference>
<dbReference type="InterPro" id="IPR000198">
    <property type="entry name" value="RhoGAP_dom"/>
</dbReference>
<dbReference type="AlphaFoldDB" id="A0AAN7NYH3"/>
<feature type="region of interest" description="Disordered" evidence="9">
    <location>
        <begin position="16"/>
        <end position="40"/>
    </location>
</feature>
<dbReference type="GO" id="GO:0008270">
    <property type="term" value="F:zinc ion binding"/>
    <property type="evidence" value="ECO:0007669"/>
    <property type="project" value="UniProtKB-KW"/>
</dbReference>
<keyword evidence="6" id="KW-0862">Zinc</keyword>
<comment type="caution">
    <text evidence="12">The sequence shown here is derived from an EMBL/GenBank/DDBJ whole genome shotgun (WGS) entry which is preliminary data.</text>
</comment>
<sequence>MSKKYVKTPKILNYGTPGRQLSDSEESTASSVSEAGSTGSNDNLSLVAEYDELMKCAKSLRHDEVEDAFLCFIKQTGSMVAQFCTVQQECKRLQDSLAKTMNDYSELECKMSHARKLLDQERKRSRMFEAERDELDRQMKRIALVVHKNQNRPDQTVKELSFLNENYFVAEGNCMSPQLSAIPEVNTTGSLLSDFSYSRSEDDLDVSLLPSRMSGAISKKRHSDVASQSATKKRRSDNKIVEINATDTVRATTTLTLNKDGPITATSIIESIPVDVAQPSAPPAHLLINNKHPCQNSTAVRQHCFQSKTLVMPETCGPCNKRMRFGRTVVKCKECRAICHPECKNLLPLPCTPLVNTPLRGAGLISDYTPTTSPMVPALIVHCTKEVELRGCKEIGIYRIPGSEKDVKALKERFLRGKTVPCINQVDVHVICGAVKDFLRSLQEPIVTVARWHDFVKAVEVTDKTERTSLLNQIIAELPQPNRDTLSYMILHLKRIADMPECKMPIDNLAKVFAPTIVGYSTTDLNRSRLLEETRLQGMIMQNLINLPTDYWQSFLETNDIYRTPCSRLQQTPSTDSLLYPKSRGMFSPYSVKSTVKKKQKFFPTP</sequence>
<keyword evidence="5" id="KW-0221">Differentiation</keyword>
<evidence type="ECO:0000256" key="3">
    <source>
        <dbReference type="ARBA" id="ARBA00022723"/>
    </source>
</evidence>
<feature type="domain" description="Phorbol-ester/DAG-type" evidence="10">
    <location>
        <begin position="302"/>
        <end position="351"/>
    </location>
</feature>
<keyword evidence="3" id="KW-0479">Metal-binding</keyword>
<keyword evidence="2" id="KW-0217">Developmental protein</keyword>
<dbReference type="InterPro" id="IPR008936">
    <property type="entry name" value="Rho_GTPase_activation_prot"/>
</dbReference>
<dbReference type="GO" id="GO:0097149">
    <property type="term" value="C:centralspindlin complex"/>
    <property type="evidence" value="ECO:0007669"/>
    <property type="project" value="TreeGrafter"/>
</dbReference>
<evidence type="ECO:0000256" key="5">
    <source>
        <dbReference type="ARBA" id="ARBA00022782"/>
    </source>
</evidence>
<accession>A0AAN7NYH3</accession>
<organism evidence="12 13">
    <name type="scientific">Aquatica leii</name>
    <dbReference type="NCBI Taxonomy" id="1421715"/>
    <lineage>
        <taxon>Eukaryota</taxon>
        <taxon>Metazoa</taxon>
        <taxon>Ecdysozoa</taxon>
        <taxon>Arthropoda</taxon>
        <taxon>Hexapoda</taxon>
        <taxon>Insecta</taxon>
        <taxon>Pterygota</taxon>
        <taxon>Neoptera</taxon>
        <taxon>Endopterygota</taxon>
        <taxon>Coleoptera</taxon>
        <taxon>Polyphaga</taxon>
        <taxon>Elateriformia</taxon>
        <taxon>Elateroidea</taxon>
        <taxon>Lampyridae</taxon>
        <taxon>Luciolinae</taxon>
        <taxon>Aquatica</taxon>
    </lineage>
</organism>
<dbReference type="CDD" id="cd04382">
    <property type="entry name" value="RhoGAP_MgcRacGAP"/>
    <property type="match status" value="1"/>
</dbReference>
<evidence type="ECO:0000256" key="1">
    <source>
        <dbReference type="ARBA" id="ARBA00022468"/>
    </source>
</evidence>
<evidence type="ECO:0000256" key="4">
    <source>
        <dbReference type="ARBA" id="ARBA00022771"/>
    </source>
</evidence>
<dbReference type="SMART" id="SM00109">
    <property type="entry name" value="C1"/>
    <property type="match status" value="1"/>
</dbReference>
<dbReference type="GO" id="GO:0051256">
    <property type="term" value="P:mitotic spindle midzone assembly"/>
    <property type="evidence" value="ECO:0007669"/>
    <property type="project" value="TreeGrafter"/>
</dbReference>
<dbReference type="Pfam" id="PF00620">
    <property type="entry name" value="RhoGAP"/>
    <property type="match status" value="1"/>
</dbReference>
<dbReference type="CDD" id="cd20821">
    <property type="entry name" value="C1_MgcRacGAP"/>
    <property type="match status" value="1"/>
</dbReference>
<evidence type="ECO:0000256" key="7">
    <source>
        <dbReference type="ARBA" id="ARBA00022871"/>
    </source>
</evidence>
<dbReference type="SUPFAM" id="SSF48350">
    <property type="entry name" value="GTPase activation domain, GAP"/>
    <property type="match status" value="1"/>
</dbReference>
<dbReference type="Gene3D" id="3.30.60.20">
    <property type="match status" value="1"/>
</dbReference>
<evidence type="ECO:0000256" key="2">
    <source>
        <dbReference type="ARBA" id="ARBA00022473"/>
    </source>
</evidence>
<evidence type="ECO:0000313" key="12">
    <source>
        <dbReference type="EMBL" id="KAK4872799.1"/>
    </source>
</evidence>
<dbReference type="PROSITE" id="PS00479">
    <property type="entry name" value="ZF_DAG_PE_1"/>
    <property type="match status" value="1"/>
</dbReference>
<dbReference type="Proteomes" id="UP001353858">
    <property type="component" value="Unassembled WGS sequence"/>
</dbReference>
<evidence type="ECO:0000256" key="6">
    <source>
        <dbReference type="ARBA" id="ARBA00022833"/>
    </source>
</evidence>
<dbReference type="PANTHER" id="PTHR46199">
    <property type="entry name" value="RAC GTPASE-ACTIVATING PROTEIN 1"/>
    <property type="match status" value="1"/>
</dbReference>
<dbReference type="PROSITE" id="PS50081">
    <property type="entry name" value="ZF_DAG_PE_2"/>
    <property type="match status" value="1"/>
</dbReference>
<feature type="coiled-coil region" evidence="8">
    <location>
        <begin position="90"/>
        <end position="138"/>
    </location>
</feature>
<dbReference type="PROSITE" id="PS50238">
    <property type="entry name" value="RHOGAP"/>
    <property type="match status" value="1"/>
</dbReference>
<dbReference type="Gene3D" id="1.10.555.10">
    <property type="entry name" value="Rho GTPase activation protein"/>
    <property type="match status" value="1"/>
</dbReference>
<dbReference type="GO" id="GO:0030496">
    <property type="term" value="C:midbody"/>
    <property type="evidence" value="ECO:0007669"/>
    <property type="project" value="TreeGrafter"/>
</dbReference>
<feature type="compositionally biased region" description="Low complexity" evidence="9">
    <location>
        <begin position="27"/>
        <end position="40"/>
    </location>
</feature>
<keyword evidence="7" id="KW-0744">Spermatogenesis</keyword>
<dbReference type="GO" id="GO:0000281">
    <property type="term" value="P:mitotic cytokinesis"/>
    <property type="evidence" value="ECO:0007669"/>
    <property type="project" value="TreeGrafter"/>
</dbReference>
<dbReference type="GO" id="GO:0030154">
    <property type="term" value="P:cell differentiation"/>
    <property type="evidence" value="ECO:0007669"/>
    <property type="project" value="UniProtKB-KW"/>
</dbReference>
<keyword evidence="13" id="KW-1185">Reference proteome</keyword>
<feature type="region of interest" description="Disordered" evidence="9">
    <location>
        <begin position="217"/>
        <end position="236"/>
    </location>
</feature>
<dbReference type="GO" id="GO:0005096">
    <property type="term" value="F:GTPase activator activity"/>
    <property type="evidence" value="ECO:0007669"/>
    <property type="project" value="UniProtKB-KW"/>
</dbReference>
<proteinExistence type="predicted"/>
<dbReference type="GO" id="GO:0032154">
    <property type="term" value="C:cleavage furrow"/>
    <property type="evidence" value="ECO:0007669"/>
    <property type="project" value="TreeGrafter"/>
</dbReference>
<dbReference type="Pfam" id="PF00130">
    <property type="entry name" value="C1_1"/>
    <property type="match status" value="1"/>
</dbReference>
<keyword evidence="4" id="KW-0863">Zinc-finger</keyword>
<evidence type="ECO:0000259" key="11">
    <source>
        <dbReference type="PROSITE" id="PS50238"/>
    </source>
</evidence>
<evidence type="ECO:0000256" key="8">
    <source>
        <dbReference type="SAM" id="Coils"/>
    </source>
</evidence>
<dbReference type="PANTHER" id="PTHR46199:SF3">
    <property type="entry name" value="RAC GTPASE-ACTIVATING PROTEIN 1"/>
    <property type="match status" value="1"/>
</dbReference>
<evidence type="ECO:0000313" key="13">
    <source>
        <dbReference type="Proteomes" id="UP001353858"/>
    </source>
</evidence>
<protein>
    <recommendedName>
        <fullName evidence="14">Rac GTPase-activating protein 1</fullName>
    </recommendedName>
</protein>